<reference evidence="2" key="1">
    <citation type="journal article" date="2023" name="Mol. Plant Microbe Interact.">
        <title>Elucidating the Obligate Nature and Biological Capacity of an Invasive Fungal Corn Pathogen.</title>
        <authorList>
            <person name="MacCready J.S."/>
            <person name="Roggenkamp E.M."/>
            <person name="Gdanetz K."/>
            <person name="Chilvers M.I."/>
        </authorList>
    </citation>
    <scope>NUCLEOTIDE SEQUENCE</scope>
    <source>
        <strain evidence="2">PM02</strain>
    </source>
</reference>
<accession>A0AAD9MEV7</accession>
<evidence type="ECO:0000313" key="3">
    <source>
        <dbReference type="Proteomes" id="UP001217918"/>
    </source>
</evidence>
<sequence>MQHFKLVLALVWTMGLGTALGRPARDHGRCASTTFAPGSPGFDLDLCGLAKWESFLPYAEYPMKAGYSYFFSAAMPWQISTSTSDSLVIKMTSNVDVEHKGAAATSASHDRGLDVVVHYWDGLVDTFELGRAGPHALMLHEYADVRDFYGAYHRARPGGRVWRELEGHFDPLDGTDGDADDTARLWRRMLAIQRAFGCYRSARMSAALEAGEDGVVPTRTCLDLLNDSIAELPAADRRALDAFLGRGARCAPRRRSGSPAAWAAALKRRLRHGASAA</sequence>
<evidence type="ECO:0000256" key="1">
    <source>
        <dbReference type="SAM" id="SignalP"/>
    </source>
</evidence>
<keyword evidence="3" id="KW-1185">Reference proteome</keyword>
<evidence type="ECO:0000313" key="2">
    <source>
        <dbReference type="EMBL" id="KAK2071373.1"/>
    </source>
</evidence>
<feature type="signal peptide" evidence="1">
    <location>
        <begin position="1"/>
        <end position="21"/>
    </location>
</feature>
<keyword evidence="1" id="KW-0732">Signal</keyword>
<proteinExistence type="predicted"/>
<dbReference type="AlphaFoldDB" id="A0AAD9MEV7"/>
<feature type="chain" id="PRO_5042200890" evidence="1">
    <location>
        <begin position="22"/>
        <end position="277"/>
    </location>
</feature>
<comment type="caution">
    <text evidence="2">The sequence shown here is derived from an EMBL/GenBank/DDBJ whole genome shotgun (WGS) entry which is preliminary data.</text>
</comment>
<name>A0AAD9MEV7_9PEZI</name>
<protein>
    <submittedName>
        <fullName evidence="2">Uncharacterized protein</fullName>
    </submittedName>
</protein>
<dbReference type="EMBL" id="JAQQPM010000005">
    <property type="protein sequence ID" value="KAK2071373.1"/>
    <property type="molecule type" value="Genomic_DNA"/>
</dbReference>
<dbReference type="Proteomes" id="UP001217918">
    <property type="component" value="Unassembled WGS sequence"/>
</dbReference>
<gene>
    <name evidence="2" type="ORF">P8C59_005802</name>
</gene>
<organism evidence="2 3">
    <name type="scientific">Phyllachora maydis</name>
    <dbReference type="NCBI Taxonomy" id="1825666"/>
    <lineage>
        <taxon>Eukaryota</taxon>
        <taxon>Fungi</taxon>
        <taxon>Dikarya</taxon>
        <taxon>Ascomycota</taxon>
        <taxon>Pezizomycotina</taxon>
        <taxon>Sordariomycetes</taxon>
        <taxon>Sordariomycetidae</taxon>
        <taxon>Phyllachorales</taxon>
        <taxon>Phyllachoraceae</taxon>
        <taxon>Phyllachora</taxon>
    </lineage>
</organism>